<dbReference type="InterPro" id="IPR045098">
    <property type="entry name" value="Fyv10_fam"/>
</dbReference>
<organism evidence="11 12">
    <name type="scientific">Quillaja saponaria</name>
    <name type="common">Soap bark tree</name>
    <dbReference type="NCBI Taxonomy" id="32244"/>
    <lineage>
        <taxon>Eukaryota</taxon>
        <taxon>Viridiplantae</taxon>
        <taxon>Streptophyta</taxon>
        <taxon>Embryophyta</taxon>
        <taxon>Tracheophyta</taxon>
        <taxon>Spermatophyta</taxon>
        <taxon>Magnoliopsida</taxon>
        <taxon>eudicotyledons</taxon>
        <taxon>Gunneridae</taxon>
        <taxon>Pentapetalae</taxon>
        <taxon>rosids</taxon>
        <taxon>fabids</taxon>
        <taxon>Fabales</taxon>
        <taxon>Quillajaceae</taxon>
        <taxon>Quillaja</taxon>
    </lineage>
</organism>
<proteinExistence type="predicted"/>
<keyword evidence="2" id="KW-0963">Cytoplasm</keyword>
<dbReference type="SMART" id="SM00184">
    <property type="entry name" value="RING"/>
    <property type="match status" value="1"/>
</dbReference>
<dbReference type="InterPro" id="IPR001841">
    <property type="entry name" value="Znf_RING"/>
</dbReference>
<evidence type="ECO:0000256" key="1">
    <source>
        <dbReference type="ARBA" id="ARBA00004496"/>
    </source>
</evidence>
<dbReference type="PROSITE" id="PS50897">
    <property type="entry name" value="CTLH"/>
    <property type="match status" value="1"/>
</dbReference>
<sequence length="385" mass="43219">MELNSIKDAFDRVTKKQKLSCSKSQEVIDQIRQEIENAIDKVQSANDPGSQLDYKSVLAQLKDTLHNMAPLSQLEGTQKELNVAVSKYVKLLEKSLNPDISKAYRNIDFDSHMLNQIIASHFYRQGLFDVGDHFIRETGETESAAAMKSPFLEMYQIIEAMDSQDLGPALNWAANNSDKLSESGSHLMLKLHTMQFVKILQDGNRDEALMYARTHLAPFASSHMADFQKLMACLLWAGKLDSSPYNALLSPANWDSLAEEFKRQFCNLLGQSHDSPLSVTVAAGGQVLPPLLKFMNVMAGKKQVESMNHLPVPVELDREFQFHSIFVCPVSKDESTEDNPPMLLSCGHVLCKQSITKMSKNSTKIFKCPYCPTDIDAGQCRQLYF</sequence>
<dbReference type="GO" id="GO:0005634">
    <property type="term" value="C:nucleus"/>
    <property type="evidence" value="ECO:0007669"/>
    <property type="project" value="TreeGrafter"/>
</dbReference>
<accession>A0AAD7KPX7</accession>
<dbReference type="PROSITE" id="PS51867">
    <property type="entry name" value="ZF_RING_GID"/>
    <property type="match status" value="1"/>
</dbReference>
<dbReference type="CDD" id="cd16652">
    <property type="entry name" value="dRING_Rmd5p-like"/>
    <property type="match status" value="1"/>
</dbReference>
<dbReference type="Gene3D" id="3.30.40.10">
    <property type="entry name" value="Zinc/RING finger domain, C3HC4 (zinc finger)"/>
    <property type="match status" value="1"/>
</dbReference>
<evidence type="ECO:0000256" key="4">
    <source>
        <dbReference type="ARBA" id="ARBA00022771"/>
    </source>
</evidence>
<dbReference type="PROSITE" id="PS50896">
    <property type="entry name" value="LISH"/>
    <property type="match status" value="1"/>
</dbReference>
<feature type="zinc finger region" description="RING-Gid-type" evidence="7">
    <location>
        <begin position="328"/>
        <end position="371"/>
    </location>
</feature>
<dbReference type="Proteomes" id="UP001163823">
    <property type="component" value="Chromosome 14"/>
</dbReference>
<reference evidence="11" key="1">
    <citation type="journal article" date="2023" name="Science">
        <title>Elucidation of the pathway for biosynthesis of saponin adjuvants from the soapbark tree.</title>
        <authorList>
            <person name="Reed J."/>
            <person name="Orme A."/>
            <person name="El-Demerdash A."/>
            <person name="Owen C."/>
            <person name="Martin L.B.B."/>
            <person name="Misra R.C."/>
            <person name="Kikuchi S."/>
            <person name="Rejzek M."/>
            <person name="Martin A.C."/>
            <person name="Harkess A."/>
            <person name="Leebens-Mack J."/>
            <person name="Louveau T."/>
            <person name="Stephenson M.J."/>
            <person name="Osbourn A."/>
        </authorList>
    </citation>
    <scope>NUCLEOTIDE SEQUENCE</scope>
    <source>
        <strain evidence="11">S10</strain>
    </source>
</reference>
<dbReference type="GO" id="GO:0043161">
    <property type="term" value="P:proteasome-mediated ubiquitin-dependent protein catabolic process"/>
    <property type="evidence" value="ECO:0007669"/>
    <property type="project" value="InterPro"/>
</dbReference>
<dbReference type="InterPro" id="IPR037683">
    <property type="entry name" value="Rmd5_dRing"/>
</dbReference>
<dbReference type="KEGG" id="qsa:O6P43_033309"/>
<dbReference type="InterPro" id="IPR013144">
    <property type="entry name" value="CRA_dom"/>
</dbReference>
<evidence type="ECO:0000259" key="9">
    <source>
        <dbReference type="PROSITE" id="PS50897"/>
    </source>
</evidence>
<dbReference type="InterPro" id="IPR006595">
    <property type="entry name" value="CTLH_C"/>
</dbReference>
<name>A0AAD7KPX7_QUISA</name>
<dbReference type="SMART" id="SM00757">
    <property type="entry name" value="CRA"/>
    <property type="match status" value="1"/>
</dbReference>
<keyword evidence="4 6" id="KW-0863">Zinc-finger</keyword>
<comment type="subcellular location">
    <subcellularLocation>
        <location evidence="1">Cytoplasm</location>
    </subcellularLocation>
</comment>
<feature type="domain" description="RING-type" evidence="8">
    <location>
        <begin position="328"/>
        <end position="371"/>
    </location>
</feature>
<dbReference type="PANTHER" id="PTHR12170:SF11">
    <property type="entry name" value="PROTEIN RMD5 HOMOLOG"/>
    <property type="match status" value="1"/>
</dbReference>
<dbReference type="InterPro" id="IPR027370">
    <property type="entry name" value="Znf-RING_euk"/>
</dbReference>
<dbReference type="SUPFAM" id="SSF57850">
    <property type="entry name" value="RING/U-box"/>
    <property type="match status" value="1"/>
</dbReference>
<dbReference type="PROSITE" id="PS50089">
    <property type="entry name" value="ZF_RING_2"/>
    <property type="match status" value="1"/>
</dbReference>
<dbReference type="GO" id="GO:0005737">
    <property type="term" value="C:cytoplasm"/>
    <property type="evidence" value="ECO:0007669"/>
    <property type="project" value="UniProtKB-SubCell"/>
</dbReference>
<evidence type="ECO:0000313" key="11">
    <source>
        <dbReference type="EMBL" id="KAJ7943809.1"/>
    </source>
</evidence>
<dbReference type="InterPro" id="IPR024964">
    <property type="entry name" value="CTLH/CRA"/>
</dbReference>
<evidence type="ECO:0000256" key="3">
    <source>
        <dbReference type="ARBA" id="ARBA00022723"/>
    </source>
</evidence>
<dbReference type="GO" id="GO:0061630">
    <property type="term" value="F:ubiquitin protein ligase activity"/>
    <property type="evidence" value="ECO:0007669"/>
    <property type="project" value="InterPro"/>
</dbReference>
<dbReference type="SMART" id="SM00668">
    <property type="entry name" value="CTLH"/>
    <property type="match status" value="1"/>
</dbReference>
<dbReference type="Pfam" id="PF13445">
    <property type="entry name" value="zf-RING_UBOX"/>
    <property type="match status" value="1"/>
</dbReference>
<dbReference type="InterPro" id="IPR044063">
    <property type="entry name" value="ZF_RING_GID"/>
</dbReference>
<dbReference type="SMART" id="SM00667">
    <property type="entry name" value="LisH"/>
    <property type="match status" value="1"/>
</dbReference>
<dbReference type="FunFam" id="3.30.40.10:FF:000143">
    <property type="entry name" value="Regulator of gluconeogenesis Rmd5"/>
    <property type="match status" value="1"/>
</dbReference>
<dbReference type="AlphaFoldDB" id="A0AAD7KPX7"/>
<evidence type="ECO:0000256" key="7">
    <source>
        <dbReference type="PROSITE-ProRule" id="PRU01215"/>
    </source>
</evidence>
<dbReference type="GO" id="GO:0034657">
    <property type="term" value="C:GID complex"/>
    <property type="evidence" value="ECO:0007669"/>
    <property type="project" value="TreeGrafter"/>
</dbReference>
<keyword evidence="12" id="KW-1185">Reference proteome</keyword>
<evidence type="ECO:0000313" key="12">
    <source>
        <dbReference type="Proteomes" id="UP001163823"/>
    </source>
</evidence>
<keyword evidence="5" id="KW-0862">Zinc</keyword>
<dbReference type="GO" id="GO:0008270">
    <property type="term" value="F:zinc ion binding"/>
    <property type="evidence" value="ECO:0007669"/>
    <property type="project" value="UniProtKB-KW"/>
</dbReference>
<dbReference type="Pfam" id="PF10607">
    <property type="entry name" value="CTLH"/>
    <property type="match status" value="1"/>
</dbReference>
<evidence type="ECO:0000259" key="10">
    <source>
        <dbReference type="PROSITE" id="PS51867"/>
    </source>
</evidence>
<feature type="domain" description="CTLH" evidence="9">
    <location>
        <begin position="150"/>
        <end position="207"/>
    </location>
</feature>
<protein>
    <submittedName>
        <fullName evidence="11">Protein RMD5 like A</fullName>
    </submittedName>
</protein>
<evidence type="ECO:0000256" key="6">
    <source>
        <dbReference type="PROSITE-ProRule" id="PRU00175"/>
    </source>
</evidence>
<keyword evidence="3" id="KW-0479">Metal-binding</keyword>
<dbReference type="PANTHER" id="PTHR12170">
    <property type="entry name" value="MACROPHAGE ERYTHROBLAST ATTACHER-RELATED"/>
    <property type="match status" value="1"/>
</dbReference>
<evidence type="ECO:0000259" key="8">
    <source>
        <dbReference type="PROSITE" id="PS50089"/>
    </source>
</evidence>
<dbReference type="EMBL" id="JARAOO010000014">
    <property type="protein sequence ID" value="KAJ7943809.1"/>
    <property type="molecule type" value="Genomic_DNA"/>
</dbReference>
<comment type="caution">
    <text evidence="11">The sequence shown here is derived from an EMBL/GenBank/DDBJ whole genome shotgun (WGS) entry which is preliminary data.</text>
</comment>
<feature type="domain" description="RING-Gid-type" evidence="10">
    <location>
        <begin position="328"/>
        <end position="371"/>
    </location>
</feature>
<dbReference type="InterPro" id="IPR006594">
    <property type="entry name" value="LisH"/>
</dbReference>
<evidence type="ECO:0000256" key="5">
    <source>
        <dbReference type="ARBA" id="ARBA00022833"/>
    </source>
</evidence>
<gene>
    <name evidence="11" type="ORF">O6P43_033309</name>
</gene>
<dbReference type="InterPro" id="IPR013083">
    <property type="entry name" value="Znf_RING/FYVE/PHD"/>
</dbReference>
<evidence type="ECO:0000256" key="2">
    <source>
        <dbReference type="ARBA" id="ARBA00022490"/>
    </source>
</evidence>